<keyword evidence="4" id="KW-0805">Transcription regulation</keyword>
<feature type="compositionally biased region" description="Basic and acidic residues" evidence="9">
    <location>
        <begin position="1516"/>
        <end position="1533"/>
    </location>
</feature>
<feature type="compositionally biased region" description="Basic and acidic residues" evidence="9">
    <location>
        <begin position="1378"/>
        <end position="1402"/>
    </location>
</feature>
<dbReference type="Gene3D" id="1.20.920.10">
    <property type="entry name" value="Bromodomain-like"/>
    <property type="match status" value="3"/>
</dbReference>
<proteinExistence type="inferred from homology"/>
<organism evidence="11 12">
    <name type="scientific">Vanrija albida</name>
    <dbReference type="NCBI Taxonomy" id="181172"/>
    <lineage>
        <taxon>Eukaryota</taxon>
        <taxon>Fungi</taxon>
        <taxon>Dikarya</taxon>
        <taxon>Basidiomycota</taxon>
        <taxon>Agaricomycotina</taxon>
        <taxon>Tremellomycetes</taxon>
        <taxon>Trichosporonales</taxon>
        <taxon>Trichosporonaceae</taxon>
        <taxon>Vanrija</taxon>
    </lineage>
</organism>
<accession>A0ABR3Q8Z1</accession>
<comment type="caution">
    <text evidence="11">The sequence shown here is derived from an EMBL/GenBank/DDBJ whole genome shotgun (WGS) entry which is preliminary data.</text>
</comment>
<dbReference type="InterPro" id="IPR037813">
    <property type="entry name" value="TAF2"/>
</dbReference>
<feature type="region of interest" description="Disordered" evidence="9">
    <location>
        <begin position="1284"/>
        <end position="1612"/>
    </location>
</feature>
<dbReference type="SUPFAM" id="SSF55486">
    <property type="entry name" value="Metalloproteases ('zincins'), catalytic domain"/>
    <property type="match status" value="1"/>
</dbReference>
<evidence type="ECO:0000256" key="6">
    <source>
        <dbReference type="ARBA" id="ARBA00023163"/>
    </source>
</evidence>
<dbReference type="SUPFAM" id="SSF63737">
    <property type="entry name" value="Leukotriene A4 hydrolase N-terminal domain"/>
    <property type="match status" value="1"/>
</dbReference>
<dbReference type="SUPFAM" id="SSF47370">
    <property type="entry name" value="Bromodomain"/>
    <property type="match status" value="3"/>
</dbReference>
<dbReference type="InterPro" id="IPR057991">
    <property type="entry name" value="TPR_TAF2_C"/>
</dbReference>
<dbReference type="SMART" id="SM00297">
    <property type="entry name" value="BROMO"/>
    <property type="match status" value="3"/>
</dbReference>
<protein>
    <recommendedName>
        <fullName evidence="3">Transcription initiation factor TFIID subunit 2</fullName>
    </recommendedName>
</protein>
<feature type="compositionally biased region" description="Low complexity" evidence="9">
    <location>
        <begin position="1450"/>
        <end position="1473"/>
    </location>
</feature>
<dbReference type="RefSeq" id="XP_069211046.1">
    <property type="nucleotide sequence ID" value="XM_069350660.1"/>
</dbReference>
<dbReference type="PROSITE" id="PS00633">
    <property type="entry name" value="BROMODOMAIN_1"/>
    <property type="match status" value="1"/>
</dbReference>
<dbReference type="Pfam" id="PF25316">
    <property type="entry name" value="TAF2_3rd"/>
    <property type="match status" value="1"/>
</dbReference>
<evidence type="ECO:0000313" key="12">
    <source>
        <dbReference type="Proteomes" id="UP001565368"/>
    </source>
</evidence>
<dbReference type="EMBL" id="JBBXJM010000002">
    <property type="protein sequence ID" value="KAL1411102.1"/>
    <property type="molecule type" value="Genomic_DNA"/>
</dbReference>
<evidence type="ECO:0000256" key="2">
    <source>
        <dbReference type="ARBA" id="ARBA00010937"/>
    </source>
</evidence>
<dbReference type="InterPro" id="IPR018359">
    <property type="entry name" value="Bromodomain_CS"/>
</dbReference>
<dbReference type="InterPro" id="IPR027268">
    <property type="entry name" value="Peptidase_M4/M1_CTD_sf"/>
</dbReference>
<keyword evidence="6" id="KW-0804">Transcription</keyword>
<feature type="domain" description="Bromo" evidence="10">
    <location>
        <begin position="1770"/>
        <end position="1844"/>
    </location>
</feature>
<comment type="similarity">
    <text evidence="2">Belongs to the TAF2 family.</text>
</comment>
<evidence type="ECO:0000256" key="9">
    <source>
        <dbReference type="SAM" id="MobiDB-lite"/>
    </source>
</evidence>
<dbReference type="InterPro" id="IPR036427">
    <property type="entry name" value="Bromodomain-like_sf"/>
</dbReference>
<dbReference type="CDD" id="cd09839">
    <property type="entry name" value="M1_like_TAF2"/>
    <property type="match status" value="1"/>
</dbReference>
<feature type="region of interest" description="Disordered" evidence="9">
    <location>
        <begin position="1093"/>
        <end position="1120"/>
    </location>
</feature>
<feature type="compositionally biased region" description="Polar residues" evidence="9">
    <location>
        <begin position="1306"/>
        <end position="1317"/>
    </location>
</feature>
<dbReference type="Gene3D" id="1.10.390.10">
    <property type="entry name" value="Neutral Protease Domain 2"/>
    <property type="match status" value="1"/>
</dbReference>
<evidence type="ECO:0000256" key="8">
    <source>
        <dbReference type="PROSITE-ProRule" id="PRU00035"/>
    </source>
</evidence>
<sequence length="1862" mass="206134">MSIPVVLEVDFAGVLTGSAHLTINPSHVYLRTVYLHASPLLQINAVTLSSPTASNPLLPTRASFAHTNPFQPLPVREPPIDLRSHQEIKRKTWAALGEKDDGELAISVSHGWVRLVDTGAGAVNFAPIQIQIDYQLVVGGDVVEGIVFRRPGDGGDESQIPHMFLSPTTYDSARVWTPCVDSLWERCTWELEFVVPRYLEGGEPRGDNEVFPVMVVASGELIEQVTHPHDPHKVIFYYMQTTPATVQHISFAAGPFEVYQIPSETGGETQKPMLAFCLPGQRRELITTTSFMCRAMTFYSTEITSYPFTAFKMVFVSDPRAQASTAVTMSVFSSDLLHPANVIDQAFDSRQVLSFALIQQWIGVNVIQRTLSDTWLVTGLAGYIHGLFIRHLLGNNEYRFRMKKDIDRCARLDNGEQLPLCVPGAIDPPSASAMAFMSLKAPLVLHLLDRHIAKAGTSNRLPRIIPRIFMASMADELAGNMLSTSYFFRVCRKAVPMDYLTFMDQWIYGSGCPHITIKTNFIRKKFLVEFAVQQQQPAMQAAEAMDEKGKAKFLASKRPTPFFEGSLTVRIHEADGAPFEHLVDIKQPYKVFPLPFNTKYKRTRRSGHVAARFSKLQETLVQAEDNDDDQAEQLRDVDRSEVFAYPPWDDEEERRRWRVGDWSEEEAGLMLGEGGGYEWIRVDPECEWLAFFDIQEKPWFWISQLQGDRDVVAQLQAIQRMTMYPSPVIASELARTVLVENYYYRVRMEAARALVVYNNSEADYIGLFLLLKLFQTLYCLPTDDDDPLSATAYPKPNDFANIASYFLKKSLVTALAELRDPATRMVWTQVRQLLLNVLKYNDSSATEYSDSYYVATVISALGSAFSAGANVPGYVPSDRDKELLKEATDVIERAITVDRLVPSYHNVVTQAGLQAHLKSILVGQRTNDPKIFLSYTREGNYEPLRIAAFDCLLLCKAPGRSQPLAQYLLDVTRQDYSLTVRRHVARALSESVLMTLAVGEIFMSNPPGVVEVNTDSPDQHHVEREQENAKIVKALRKEFNSKPELRQTIQQTLLDAFTGGDHELLFALIKAAEVMSSSVPEPKPGVLITLQTPTAETPTGSKPKIRLSVGAPTPSTPRAEQTDYNFPQVLSPEAPTASTPIKLVVLNPAAQAPAKEKKKKNVPKAQQKGLSDVDFKAISIVLQKIAADKRSTFFRHPVDPIRDAAPDYLKIVKTPMDLATVRAKFDGGMYTTREEFNEDIKLMVNNCFLYNPPGSVVRKAGDAFSKFYETLWKKTENTLKATVTGKAAAAPAPPSAPAPSAAPSRPQLTLKTSSGPSETHLMPPPSSVPGSAGGLPKIKLKSTKSVTIESPASAMPPPPVPVSKKSSGGPARSASPEKPPRKEKDRERERDKDRPKERPKDKPAKKKRDSAALDDLLGAEVDAMGRDEAADAIEDLLGESPPPQAKKIKLSQSGGSSKSSSHSVSEGSSKKSSAAPETPKIKLSTTSDTPKIKLSSGESSKKSSDSIKSKASTESSKTKPTESSKTKPAEPFKAKLWGDQPKAKPTSGDSSRESSKPRSFGESSSSKPRSSSESSKTKPDTPAIRFDKPRSSDSTKKSSASPAPAPAPVAAPPAATAAAPAAAGYYVAPQWPRPPADLAPTTTNTTPFRQKRAKIMIQVLIKDPNAMYFLRPVDPVRDGCPTYYQEIAHPSDYQTVTRAIDQKKYTTMGQLARDIELIFANCRQFNPPGPITDMAGANEAIYWREWAKAVSPRMTPDEKKAMISLINRAFKEQLSFIFREPVDPVALGIPQYFEIIPQEDARDLTLIKHKLEKGSYQTARQVDEDVELMLENCRMFNGEGPIMDLANQFGAWWKQQRGKIDV</sequence>
<feature type="domain" description="Bromo" evidence="10">
    <location>
        <begin position="1661"/>
        <end position="1733"/>
    </location>
</feature>
<dbReference type="CDD" id="cd04369">
    <property type="entry name" value="Bromodomain"/>
    <property type="match status" value="2"/>
</dbReference>
<dbReference type="PANTHER" id="PTHR15137:SF9">
    <property type="entry name" value="TRANSCRIPTION INITIATION FACTOR TFIID SUBUNIT 2"/>
    <property type="match status" value="1"/>
</dbReference>
<dbReference type="InterPro" id="IPR042097">
    <property type="entry name" value="Aminopeptidase_N-like_N_sf"/>
</dbReference>
<keyword evidence="12" id="KW-1185">Reference proteome</keyword>
<evidence type="ECO:0000259" key="10">
    <source>
        <dbReference type="PROSITE" id="PS50014"/>
    </source>
</evidence>
<evidence type="ECO:0000256" key="4">
    <source>
        <dbReference type="ARBA" id="ARBA00023015"/>
    </source>
</evidence>
<gene>
    <name evidence="11" type="ORF">Q8F55_002052</name>
</gene>
<evidence type="ECO:0000256" key="5">
    <source>
        <dbReference type="ARBA" id="ARBA00023117"/>
    </source>
</evidence>
<keyword evidence="7" id="KW-0539">Nucleus</keyword>
<evidence type="ECO:0000313" key="11">
    <source>
        <dbReference type="EMBL" id="KAL1411102.1"/>
    </source>
</evidence>
<dbReference type="Pfam" id="PF25577">
    <property type="entry name" value="TPR_TAF2_C"/>
    <property type="match status" value="1"/>
</dbReference>
<name>A0ABR3Q8Z1_9TREE</name>
<dbReference type="InterPro" id="IPR057345">
    <property type="entry name" value="Ig-like_TAF2"/>
</dbReference>
<evidence type="ECO:0000256" key="1">
    <source>
        <dbReference type="ARBA" id="ARBA00004123"/>
    </source>
</evidence>
<dbReference type="PRINTS" id="PR00503">
    <property type="entry name" value="BROMODOMAIN"/>
</dbReference>
<comment type="subcellular location">
    <subcellularLocation>
        <location evidence="1">Nucleus</location>
    </subcellularLocation>
</comment>
<dbReference type="PROSITE" id="PS50014">
    <property type="entry name" value="BROMODOMAIN_2"/>
    <property type="match status" value="3"/>
</dbReference>
<feature type="domain" description="Bromo" evidence="10">
    <location>
        <begin position="1186"/>
        <end position="1258"/>
    </location>
</feature>
<feature type="compositionally biased region" description="Low complexity" evidence="9">
    <location>
        <begin position="1557"/>
        <end position="1574"/>
    </location>
</feature>
<dbReference type="PANTHER" id="PTHR15137">
    <property type="entry name" value="TRANSCRIPTION INITIATION FACTOR TFIID"/>
    <property type="match status" value="1"/>
</dbReference>
<dbReference type="Pfam" id="PF00439">
    <property type="entry name" value="Bromodomain"/>
    <property type="match status" value="3"/>
</dbReference>
<dbReference type="Gene3D" id="2.60.40.1730">
    <property type="entry name" value="tricorn interacting facor f3 domain"/>
    <property type="match status" value="1"/>
</dbReference>
<dbReference type="GeneID" id="95983095"/>
<feature type="compositionally biased region" description="Basic and acidic residues" evidence="9">
    <location>
        <begin position="1499"/>
        <end position="1508"/>
    </location>
</feature>
<evidence type="ECO:0000256" key="7">
    <source>
        <dbReference type="ARBA" id="ARBA00023242"/>
    </source>
</evidence>
<dbReference type="InterPro" id="IPR001487">
    <property type="entry name" value="Bromodomain"/>
</dbReference>
<evidence type="ECO:0000256" key="3">
    <source>
        <dbReference type="ARBA" id="ARBA00017363"/>
    </source>
</evidence>
<reference evidence="11 12" key="1">
    <citation type="submission" date="2023-08" db="EMBL/GenBank/DDBJ databases">
        <title>Annotated Genome Sequence of Vanrija albida AlHP1.</title>
        <authorList>
            <person name="Herzog R."/>
        </authorList>
    </citation>
    <scope>NUCLEOTIDE SEQUENCE [LARGE SCALE GENOMIC DNA]</scope>
    <source>
        <strain evidence="11 12">AlHP1</strain>
    </source>
</reference>
<feature type="compositionally biased region" description="Basic and acidic residues" evidence="9">
    <location>
        <begin position="1575"/>
        <end position="1596"/>
    </location>
</feature>
<keyword evidence="5 8" id="KW-0103">Bromodomain</keyword>
<dbReference type="Proteomes" id="UP001565368">
    <property type="component" value="Unassembled WGS sequence"/>
</dbReference>